<accession>A0A1A8IPD5</accession>
<protein>
    <submittedName>
        <fullName evidence="1">Transient receptor potential cation channel, subfamily M, member 2</fullName>
    </submittedName>
</protein>
<feature type="non-terminal residue" evidence="1">
    <location>
        <position position="1"/>
    </location>
</feature>
<reference evidence="1" key="1">
    <citation type="submission" date="2016-05" db="EMBL/GenBank/DDBJ databases">
        <authorList>
            <person name="Lavstsen T."/>
            <person name="Jespersen J.S."/>
        </authorList>
    </citation>
    <scope>NUCLEOTIDE SEQUENCE</scope>
    <source>
        <tissue evidence="1">Brain</tissue>
    </source>
</reference>
<sequence>RDEVLPQMKIEHKIDRRFGAASAVMSANINN</sequence>
<evidence type="ECO:0000313" key="1">
    <source>
        <dbReference type="EMBL" id="SBQ99148.1"/>
    </source>
</evidence>
<gene>
    <name evidence="1" type="primary">TRPM2</name>
</gene>
<keyword evidence="1" id="KW-0675">Receptor</keyword>
<organism evidence="1">
    <name type="scientific">Nothobranchius kuhntae</name>
    <name type="common">Beira killifish</name>
    <dbReference type="NCBI Taxonomy" id="321403"/>
    <lineage>
        <taxon>Eukaryota</taxon>
        <taxon>Metazoa</taxon>
        <taxon>Chordata</taxon>
        <taxon>Craniata</taxon>
        <taxon>Vertebrata</taxon>
        <taxon>Euteleostomi</taxon>
        <taxon>Actinopterygii</taxon>
        <taxon>Neopterygii</taxon>
        <taxon>Teleostei</taxon>
        <taxon>Neoteleostei</taxon>
        <taxon>Acanthomorphata</taxon>
        <taxon>Ovalentaria</taxon>
        <taxon>Atherinomorphae</taxon>
        <taxon>Cyprinodontiformes</taxon>
        <taxon>Nothobranchiidae</taxon>
        <taxon>Nothobranchius</taxon>
    </lineage>
</organism>
<reference evidence="1" key="2">
    <citation type="submission" date="2016-06" db="EMBL/GenBank/DDBJ databases">
        <title>The genome of a short-lived fish provides insights into sex chromosome evolution and the genetic control of aging.</title>
        <authorList>
            <person name="Reichwald K."/>
            <person name="Felder M."/>
            <person name="Petzold A."/>
            <person name="Koch P."/>
            <person name="Groth M."/>
            <person name="Platzer M."/>
        </authorList>
    </citation>
    <scope>NUCLEOTIDE SEQUENCE</scope>
    <source>
        <tissue evidence="1">Brain</tissue>
    </source>
</reference>
<name>A0A1A8IPD5_NOTKU</name>
<proteinExistence type="predicted"/>
<dbReference type="EMBL" id="HAED01012749">
    <property type="protein sequence ID" value="SBQ99148.1"/>
    <property type="molecule type" value="Transcribed_RNA"/>
</dbReference>
<dbReference type="AlphaFoldDB" id="A0A1A8IPD5"/>